<evidence type="ECO:0000259" key="1">
    <source>
        <dbReference type="Pfam" id="PF01370"/>
    </source>
</evidence>
<dbReference type="InterPro" id="IPR050177">
    <property type="entry name" value="Lipid_A_modif_metabolic_enz"/>
</dbReference>
<dbReference type="SUPFAM" id="SSF51735">
    <property type="entry name" value="NAD(P)-binding Rossmann-fold domains"/>
    <property type="match status" value="1"/>
</dbReference>
<dbReference type="InterPro" id="IPR036291">
    <property type="entry name" value="NAD(P)-bd_dom_sf"/>
</dbReference>
<dbReference type="Gene3D" id="3.40.50.720">
    <property type="entry name" value="NAD(P)-binding Rossmann-like Domain"/>
    <property type="match status" value="1"/>
</dbReference>
<dbReference type="Proteomes" id="UP000319130">
    <property type="component" value="Unassembled WGS sequence"/>
</dbReference>
<accession>A0A523VYR4</accession>
<feature type="domain" description="NAD-dependent epimerase/dehydratase" evidence="1">
    <location>
        <begin position="3"/>
        <end position="239"/>
    </location>
</feature>
<gene>
    <name evidence="2" type="ORF">E3J48_07275</name>
</gene>
<evidence type="ECO:0000313" key="2">
    <source>
        <dbReference type="EMBL" id="TET59916.1"/>
    </source>
</evidence>
<dbReference type="EMBL" id="SOIZ01000329">
    <property type="protein sequence ID" value="TET59916.1"/>
    <property type="molecule type" value="Genomic_DNA"/>
</dbReference>
<dbReference type="PANTHER" id="PTHR43245">
    <property type="entry name" value="BIFUNCTIONAL POLYMYXIN RESISTANCE PROTEIN ARNA"/>
    <property type="match status" value="1"/>
</dbReference>
<dbReference type="Pfam" id="PF01370">
    <property type="entry name" value="Epimerase"/>
    <property type="match status" value="1"/>
</dbReference>
<dbReference type="PANTHER" id="PTHR43245:SF23">
    <property type="entry name" value="NAD(P)-BINDING DOMAIN-CONTAINING PROTEIN"/>
    <property type="match status" value="1"/>
</dbReference>
<proteinExistence type="predicted"/>
<protein>
    <submittedName>
        <fullName evidence="2">SDR family oxidoreductase</fullName>
    </submittedName>
</protein>
<sequence length="354" mass="40056">MKVLVIGGAGYVGSVLVEELLEKGYAVRVFDRLYYGDEGLSNLRERVELISGDMREIPPSVLEEVEVVINLGGLSNDPTAEYNPKANFEMNTKATETSARLSKENGVKRYILASSCSIYDFGVGEEERDVLLDEDAAVNPKAAYSSSKYQAERALLGLMDDEFCPVILRKGTIYGFSPRMRYDLVVNNFVKDALHKGYLTIFYGGEMWRPLVEVRDAARVYVAVLEAEEDKVKGQIFNVVYKNFRVSELAFRVRRALRAAGIKAEIKADYRYKGVRSYRVSGKKLRKILEMEPVISVEESVKDMVVKIRNSTYTDFDNPKYYNIRWMKLLEEADKVIKVTGSIFEAPKISTGSD</sequence>
<dbReference type="AlphaFoldDB" id="A0A523VYR4"/>
<evidence type="ECO:0000313" key="3">
    <source>
        <dbReference type="Proteomes" id="UP000319130"/>
    </source>
</evidence>
<reference evidence="2 3" key="1">
    <citation type="submission" date="2019-03" db="EMBL/GenBank/DDBJ databases">
        <title>Metabolic potential of uncultured bacteria and archaea associated with petroleum seepage in deep-sea sediments.</title>
        <authorList>
            <person name="Dong X."/>
            <person name="Hubert C."/>
        </authorList>
    </citation>
    <scope>NUCLEOTIDE SEQUENCE [LARGE SCALE GENOMIC DNA]</scope>
    <source>
        <strain evidence="2">E29_bin52</strain>
    </source>
</reference>
<name>A0A523VYR4_UNCAE</name>
<dbReference type="InterPro" id="IPR001509">
    <property type="entry name" value="Epimerase_deHydtase"/>
</dbReference>
<comment type="caution">
    <text evidence="2">The sequence shown here is derived from an EMBL/GenBank/DDBJ whole genome shotgun (WGS) entry which is preliminary data.</text>
</comment>
<organism evidence="2 3">
    <name type="scientific">Aerophobetes bacterium</name>
    <dbReference type="NCBI Taxonomy" id="2030807"/>
    <lineage>
        <taxon>Bacteria</taxon>
        <taxon>Candidatus Aerophobota</taxon>
    </lineage>
</organism>
<dbReference type="CDD" id="cd08946">
    <property type="entry name" value="SDR_e"/>
    <property type="match status" value="1"/>
</dbReference>